<gene>
    <name evidence="1" type="primary">yjbR</name>
    <name evidence="1" type="ORF">DSM112329_04805</name>
</gene>
<organism evidence="1">
    <name type="scientific">Paraconexibacter sp. AEG42_29</name>
    <dbReference type="NCBI Taxonomy" id="2997339"/>
    <lineage>
        <taxon>Bacteria</taxon>
        <taxon>Bacillati</taxon>
        <taxon>Actinomycetota</taxon>
        <taxon>Thermoleophilia</taxon>
        <taxon>Solirubrobacterales</taxon>
        <taxon>Paraconexibacteraceae</taxon>
        <taxon>Paraconexibacter</taxon>
    </lineage>
</organism>
<dbReference type="InterPro" id="IPR058532">
    <property type="entry name" value="YjbR/MT2646/Rv2570-like"/>
</dbReference>
<name>A0AAU7B222_9ACTN</name>
<dbReference type="PANTHER" id="PTHR35145">
    <property type="entry name" value="CYTOPLASMIC PROTEIN-RELATED"/>
    <property type="match status" value="1"/>
</dbReference>
<protein>
    <recommendedName>
        <fullName evidence="2">MmcQ/YjbR family DNA-binding protein</fullName>
    </recommendedName>
</protein>
<dbReference type="Gene3D" id="3.90.1150.30">
    <property type="match status" value="1"/>
</dbReference>
<dbReference type="SUPFAM" id="SSF142906">
    <property type="entry name" value="YjbR-like"/>
    <property type="match status" value="1"/>
</dbReference>
<evidence type="ECO:0000313" key="1">
    <source>
        <dbReference type="EMBL" id="XAY07911.1"/>
    </source>
</evidence>
<dbReference type="EMBL" id="CP114014">
    <property type="protein sequence ID" value="XAY07911.1"/>
    <property type="molecule type" value="Genomic_DNA"/>
</dbReference>
<dbReference type="AlphaFoldDB" id="A0AAU7B222"/>
<proteinExistence type="predicted"/>
<dbReference type="Pfam" id="PF04237">
    <property type="entry name" value="YjbR"/>
    <property type="match status" value="1"/>
</dbReference>
<dbReference type="KEGG" id="parq:DSM112329_04805"/>
<dbReference type="RefSeq" id="WP_354699098.1">
    <property type="nucleotide sequence ID" value="NZ_CP114014.1"/>
</dbReference>
<dbReference type="InterPro" id="IPR038056">
    <property type="entry name" value="YjbR-like_sf"/>
</dbReference>
<sequence length="118" mass="12982">MTADELREFCLSLLEAGEEFPFGPETSVFKVGGKIFAISRLEAEPLGVSLKIDPVLGEQLRGSYDSVGLAYHLNKKHWVTVTFGGDAEDELVRGLLEDSHDLVRPKRRRGRGQPEAAG</sequence>
<dbReference type="PANTHER" id="PTHR35145:SF1">
    <property type="entry name" value="CYTOPLASMIC PROTEIN"/>
    <property type="match status" value="1"/>
</dbReference>
<reference evidence="1" key="1">
    <citation type="submission" date="2022-12" db="EMBL/GenBank/DDBJ databases">
        <title>Paraconexibacter alkalitolerans sp. nov. and Baekduia alba sp. nov., isolated from soil and emended description of the genera Paraconexibacter (Chun et al., 2020) and Baekduia (An et al., 2020).</title>
        <authorList>
            <person name="Vieira S."/>
            <person name="Huber K.J."/>
            <person name="Geppert A."/>
            <person name="Wolf J."/>
            <person name="Neumann-Schaal M."/>
            <person name="Muesken M."/>
            <person name="Overmann J."/>
        </authorList>
    </citation>
    <scope>NUCLEOTIDE SEQUENCE</scope>
    <source>
        <strain evidence="1">AEG42_29</strain>
    </source>
</reference>
<dbReference type="InterPro" id="IPR007351">
    <property type="entry name" value="YjbR"/>
</dbReference>
<evidence type="ECO:0008006" key="2">
    <source>
        <dbReference type="Google" id="ProtNLM"/>
    </source>
</evidence>
<accession>A0AAU7B222</accession>